<dbReference type="InParanoid" id="D1Z0M8"/>
<reference evidence="2" key="3">
    <citation type="journal article" date="2011" name="PLoS ONE">
        <title>Genome sequence of a mesophilic hydrogenotrophic methanogen Methanocella paludicola, the first cultivated representative of the order Methanocellales.</title>
        <authorList>
            <person name="Sakai S."/>
            <person name="Takaki Y."/>
            <person name="Shimamura S."/>
            <person name="Sekine M."/>
            <person name="Tajima T."/>
            <person name="Kosugi H."/>
            <person name="Ichikawa N."/>
            <person name="Tasumi E."/>
            <person name="Hiraki A.T."/>
            <person name="Shimizu A."/>
            <person name="Kato Y."/>
            <person name="Nishiko R."/>
            <person name="Mori K."/>
            <person name="Fujita N."/>
            <person name="Imachi H."/>
            <person name="Takai K."/>
        </authorList>
    </citation>
    <scope>NUCLEOTIDE SEQUENCE [LARGE SCALE GENOMIC DNA]</scope>
    <source>
        <strain evidence="2">DSM 17711 / JCM 13418 / NBRC 101707 / SANAE</strain>
    </source>
</reference>
<keyword evidence="2" id="KW-1185">Reference proteome</keyword>
<accession>D1Z0M8</accession>
<dbReference type="EMBL" id="AP011532">
    <property type="protein sequence ID" value="BAI62250.1"/>
    <property type="molecule type" value="Genomic_DNA"/>
</dbReference>
<name>D1Z0M8_METPS</name>
<dbReference type="RefSeq" id="WP_012900924.1">
    <property type="nucleotide sequence ID" value="NC_013665.1"/>
</dbReference>
<proteinExistence type="predicted"/>
<evidence type="ECO:0000313" key="2">
    <source>
        <dbReference type="Proteomes" id="UP000001882"/>
    </source>
</evidence>
<gene>
    <name evidence="1" type="ordered locus">MCP_2178</name>
</gene>
<reference evidence="1 2" key="2">
    <citation type="journal article" date="2008" name="Int. J. Syst. Evol. Microbiol.">
        <title>Methanocella paludicola gen. nov., sp. nov., a methane-producing archaeon, the first isolate of the lineage 'Rice Cluster I', and proposal of the new archaeal order Methanocellales ord. nov.</title>
        <authorList>
            <person name="Sakai S."/>
            <person name="Imachi H."/>
            <person name="Hanada S."/>
            <person name="Ohashi A."/>
            <person name="Harada H."/>
            <person name="Kamagata Y."/>
        </authorList>
    </citation>
    <scope>NUCLEOTIDE SEQUENCE [LARGE SCALE GENOMIC DNA]</scope>
    <source>
        <strain evidence="2">DSM 17711 / JCM 13418 / NBRC 101707 / SANAE</strain>
    </source>
</reference>
<dbReference type="STRING" id="304371.MCP_2178"/>
<evidence type="ECO:0000313" key="1">
    <source>
        <dbReference type="EMBL" id="BAI62250.1"/>
    </source>
</evidence>
<protein>
    <submittedName>
        <fullName evidence="1">Uncharacterized protein</fullName>
    </submittedName>
</protein>
<sequence length="100" mass="11710">MKVNIDEYDVVHYCFVCRQEASQPRAVISMSMDKNVNGEVHMHKKMGLEHHGGPMIQDRRENVRTSTFNIDDESRHYETCARIVMDYIDKGFEITYLKLG</sequence>
<reference evidence="1 2" key="1">
    <citation type="journal article" date="2007" name="Appl. Environ. Microbiol.">
        <title>Isolation of key methanogens for global methane emission from rice paddy fields: a novel isolate affiliated with the clone cluster rice cluster I.</title>
        <authorList>
            <person name="Sakai S."/>
            <person name="Imachi H."/>
            <person name="Sekiguchi Y."/>
            <person name="Ohashi A."/>
            <person name="Harada H."/>
            <person name="Kamagata Y."/>
        </authorList>
    </citation>
    <scope>NUCLEOTIDE SEQUENCE [LARGE SCALE GENOMIC DNA]</scope>
    <source>
        <strain evidence="2">DSM 17711 / JCM 13418 / NBRC 101707 / SANAE</strain>
    </source>
</reference>
<dbReference type="GeneID" id="8682023"/>
<dbReference type="AlphaFoldDB" id="D1Z0M8"/>
<organism evidence="1 2">
    <name type="scientific">Methanocella paludicola (strain DSM 17711 / JCM 13418 / NBRC 101707 / SANAE)</name>
    <dbReference type="NCBI Taxonomy" id="304371"/>
    <lineage>
        <taxon>Archaea</taxon>
        <taxon>Methanobacteriati</taxon>
        <taxon>Methanobacteriota</taxon>
        <taxon>Stenosarchaea group</taxon>
        <taxon>Methanomicrobia</taxon>
        <taxon>Methanocellales</taxon>
        <taxon>Methanocellaceae</taxon>
        <taxon>Methanocella</taxon>
    </lineage>
</organism>
<dbReference type="KEGG" id="mpd:MCP_2178"/>
<dbReference type="Proteomes" id="UP000001882">
    <property type="component" value="Chromosome"/>
</dbReference>